<keyword evidence="2" id="KW-0560">Oxidoreductase</keyword>
<evidence type="ECO:0000259" key="1">
    <source>
        <dbReference type="Pfam" id="PF02627"/>
    </source>
</evidence>
<dbReference type="InterPro" id="IPR004675">
    <property type="entry name" value="AhpD_core"/>
</dbReference>
<dbReference type="EMBL" id="FQUM01000003">
    <property type="protein sequence ID" value="SHE99905.1"/>
    <property type="molecule type" value="Genomic_DNA"/>
</dbReference>
<feature type="domain" description="Carboxymuconolactone decarboxylase-like" evidence="1">
    <location>
        <begin position="43"/>
        <end position="102"/>
    </location>
</feature>
<dbReference type="NCBIfam" id="TIGR00778">
    <property type="entry name" value="ahpD_dom"/>
    <property type="match status" value="1"/>
</dbReference>
<dbReference type="RefSeq" id="WP_073000249.1">
    <property type="nucleotide sequence ID" value="NZ_FQUM01000003.1"/>
</dbReference>
<dbReference type="SUPFAM" id="SSF69118">
    <property type="entry name" value="AhpD-like"/>
    <property type="match status" value="1"/>
</dbReference>
<dbReference type="GO" id="GO:0051920">
    <property type="term" value="F:peroxiredoxin activity"/>
    <property type="evidence" value="ECO:0007669"/>
    <property type="project" value="InterPro"/>
</dbReference>
<evidence type="ECO:0000313" key="3">
    <source>
        <dbReference type="Proteomes" id="UP000184164"/>
    </source>
</evidence>
<dbReference type="InterPro" id="IPR029032">
    <property type="entry name" value="AhpD-like"/>
</dbReference>
<evidence type="ECO:0000313" key="2">
    <source>
        <dbReference type="EMBL" id="SHE99905.1"/>
    </source>
</evidence>
<sequence length="183" mass="20274">MTKINVPTKEQVDEKAKAVFNDLENSLGMVPNLYATMGYSSDVLAGYLNYSGVVGNSSFNKREIEAIKLAVSEVNNCQYCKAAHTVIAKMNGFTEEETIAIRKANLTDKRINLLVETAQQIATNKGKLNEHLNERFFNEGFDNKALIDLVAIVNVTSFTNYLHNATQVPVDFPPAPELHDYAA</sequence>
<accession>A0A1M4Y2H7</accession>
<dbReference type="PANTHER" id="PTHR35446">
    <property type="entry name" value="SI:CH211-175M2.5"/>
    <property type="match status" value="1"/>
</dbReference>
<dbReference type="PANTHER" id="PTHR35446:SF3">
    <property type="entry name" value="CMD DOMAIN-CONTAINING PROTEIN"/>
    <property type="match status" value="1"/>
</dbReference>
<dbReference type="Gene3D" id="1.20.1290.10">
    <property type="entry name" value="AhpD-like"/>
    <property type="match status" value="1"/>
</dbReference>
<protein>
    <submittedName>
        <fullName evidence="2">Uncharacterized peroxidase-related enzyme</fullName>
    </submittedName>
</protein>
<dbReference type="STRING" id="1484053.SAMN05444274_103207"/>
<organism evidence="2 3">
    <name type="scientific">Mariniphaga anaerophila</name>
    <dbReference type="NCBI Taxonomy" id="1484053"/>
    <lineage>
        <taxon>Bacteria</taxon>
        <taxon>Pseudomonadati</taxon>
        <taxon>Bacteroidota</taxon>
        <taxon>Bacteroidia</taxon>
        <taxon>Marinilabiliales</taxon>
        <taxon>Prolixibacteraceae</taxon>
        <taxon>Mariniphaga</taxon>
    </lineage>
</organism>
<dbReference type="Proteomes" id="UP000184164">
    <property type="component" value="Unassembled WGS sequence"/>
</dbReference>
<dbReference type="AlphaFoldDB" id="A0A1M4Y2H7"/>
<reference evidence="2 3" key="1">
    <citation type="submission" date="2016-11" db="EMBL/GenBank/DDBJ databases">
        <authorList>
            <person name="Jaros S."/>
            <person name="Januszkiewicz K."/>
            <person name="Wedrychowicz H."/>
        </authorList>
    </citation>
    <scope>NUCLEOTIDE SEQUENCE [LARGE SCALE GENOMIC DNA]</scope>
    <source>
        <strain evidence="2 3">DSM 26910</strain>
    </source>
</reference>
<keyword evidence="3" id="KW-1185">Reference proteome</keyword>
<keyword evidence="2" id="KW-0575">Peroxidase</keyword>
<dbReference type="InterPro" id="IPR003779">
    <property type="entry name" value="CMD-like"/>
</dbReference>
<name>A0A1M4Y2H7_9BACT</name>
<dbReference type="OrthoDB" id="9808310at2"/>
<dbReference type="Pfam" id="PF02627">
    <property type="entry name" value="CMD"/>
    <property type="match status" value="1"/>
</dbReference>
<gene>
    <name evidence="2" type="ORF">SAMN05444274_103207</name>
</gene>
<proteinExistence type="predicted"/>